<gene>
    <name evidence="1" type="ORF">SAMN05192560_2303</name>
</gene>
<evidence type="ECO:0000313" key="1">
    <source>
        <dbReference type="EMBL" id="SNS03121.1"/>
    </source>
</evidence>
<name>A0A239B681_9PROT</name>
<accession>A0A239B681</accession>
<dbReference type="AlphaFoldDB" id="A0A239B681"/>
<protein>
    <submittedName>
        <fullName evidence="1">Uncharacterized protein</fullName>
    </submittedName>
</protein>
<dbReference type="Proteomes" id="UP000198305">
    <property type="component" value="Unassembled WGS sequence"/>
</dbReference>
<dbReference type="EMBL" id="FZOA01000013">
    <property type="protein sequence ID" value="SNS03121.1"/>
    <property type="molecule type" value="Genomic_DNA"/>
</dbReference>
<keyword evidence="2" id="KW-1185">Reference proteome</keyword>
<proteinExistence type="predicted"/>
<evidence type="ECO:0000313" key="2">
    <source>
        <dbReference type="Proteomes" id="UP000198305"/>
    </source>
</evidence>
<organism evidence="1 2">
    <name type="scientific">Methylobacillus rhizosphaerae</name>
    <dbReference type="NCBI Taxonomy" id="551994"/>
    <lineage>
        <taxon>Bacteria</taxon>
        <taxon>Pseudomonadati</taxon>
        <taxon>Pseudomonadota</taxon>
        <taxon>Betaproteobacteria</taxon>
        <taxon>Nitrosomonadales</taxon>
        <taxon>Methylophilaceae</taxon>
        <taxon>Methylobacillus</taxon>
    </lineage>
</organism>
<dbReference type="OrthoDB" id="8773450at2"/>
<sequence>MILFLSFDGVLHLSCPKQPRLSRLPLLEQWLLQHPEVRLVISSKWRNEMNLDTLRKLFSPHLQQRIIGVTPVITRHPDDHYWRLSEIFDWMKHCANDQVWLILDDGIFPDRFNRLVKCNPELGLTNHDIEKLSTLKQQLQAV</sequence>
<dbReference type="Pfam" id="PF18143">
    <property type="entry name" value="HAD_SAK_2"/>
    <property type="match status" value="1"/>
</dbReference>
<dbReference type="RefSeq" id="WP_089376355.1">
    <property type="nucleotide sequence ID" value="NZ_FZOA01000013.1"/>
</dbReference>
<reference evidence="2" key="1">
    <citation type="submission" date="2017-06" db="EMBL/GenBank/DDBJ databases">
        <authorList>
            <person name="Varghese N."/>
            <person name="Submissions S."/>
        </authorList>
    </citation>
    <scope>NUCLEOTIDE SEQUENCE [LARGE SCALE GENOMIC DNA]</scope>
    <source>
        <strain evidence="2">Ca-68</strain>
    </source>
</reference>